<dbReference type="FunFam" id="3.40.50.10490:FF:000094">
    <property type="match status" value="1"/>
</dbReference>
<evidence type="ECO:0000259" key="7">
    <source>
        <dbReference type="PROSITE" id="PS51464"/>
    </source>
</evidence>
<dbReference type="InterPro" id="IPR017932">
    <property type="entry name" value="GATase_2_dom"/>
</dbReference>
<dbReference type="PANTHER" id="PTHR10937:SF10">
    <property type="entry name" value="GLUTAMINE--FRUCTOSE-6-PHOSPHATE AMINOTRANSFERASE [ISOMERIZING] 2"/>
    <property type="match status" value="1"/>
</dbReference>
<feature type="domain" description="Glutamine amidotransferase type-2" evidence="6">
    <location>
        <begin position="2"/>
        <end position="273"/>
    </location>
</feature>
<dbReference type="Gene3D" id="3.40.50.10490">
    <property type="entry name" value="Glucose-6-phosphate isomerase like protein, domain 1"/>
    <property type="match status" value="2"/>
</dbReference>
<dbReference type="GO" id="GO:0006487">
    <property type="term" value="P:protein N-linked glycosylation"/>
    <property type="evidence" value="ECO:0007669"/>
    <property type="project" value="TreeGrafter"/>
</dbReference>
<dbReference type="InterPro" id="IPR035490">
    <property type="entry name" value="GlmS/FrlB_SIS"/>
</dbReference>
<dbReference type="PROSITE" id="PS51278">
    <property type="entry name" value="GATASE_TYPE_2"/>
    <property type="match status" value="1"/>
</dbReference>
<dbReference type="GO" id="GO:0006047">
    <property type="term" value="P:UDP-N-acetylglucosamine metabolic process"/>
    <property type="evidence" value="ECO:0007669"/>
    <property type="project" value="TreeGrafter"/>
</dbReference>
<dbReference type="Gene3D" id="3.60.20.10">
    <property type="entry name" value="Glutamine Phosphoribosylpyrophosphate, subunit 1, domain 1"/>
    <property type="match status" value="1"/>
</dbReference>
<evidence type="ECO:0000256" key="5">
    <source>
        <dbReference type="ARBA" id="ARBA00022962"/>
    </source>
</evidence>
<evidence type="ECO:0000256" key="1">
    <source>
        <dbReference type="ARBA" id="ARBA00001031"/>
    </source>
</evidence>
<dbReference type="CDD" id="cd05008">
    <property type="entry name" value="SIS_GlmS_GlmD_1"/>
    <property type="match status" value="1"/>
</dbReference>
<evidence type="ECO:0000313" key="9">
    <source>
        <dbReference type="Proteomes" id="UP000694700"/>
    </source>
</evidence>
<dbReference type="InterPro" id="IPR001347">
    <property type="entry name" value="SIS_dom"/>
</dbReference>
<dbReference type="CDD" id="cd00714">
    <property type="entry name" value="GFAT"/>
    <property type="match status" value="1"/>
</dbReference>
<dbReference type="EC" id="2.6.1.16" evidence="2"/>
<evidence type="ECO:0000256" key="2">
    <source>
        <dbReference type="ARBA" id="ARBA00012916"/>
    </source>
</evidence>
<dbReference type="SUPFAM" id="SSF53697">
    <property type="entry name" value="SIS domain"/>
    <property type="match status" value="1"/>
</dbReference>
<protein>
    <recommendedName>
        <fullName evidence="2">glutamine--fructose-6-phosphate transaminase (isomerizing)</fullName>
        <ecNumber evidence="2">2.6.1.16</ecNumber>
    </recommendedName>
</protein>
<dbReference type="InterPro" id="IPR029055">
    <property type="entry name" value="Ntn_hydrolases_N"/>
</dbReference>
<dbReference type="Pfam" id="PF01380">
    <property type="entry name" value="SIS"/>
    <property type="match status" value="2"/>
</dbReference>
<dbReference type="CDD" id="cd05009">
    <property type="entry name" value="SIS_GlmS_GlmD_2"/>
    <property type="match status" value="1"/>
</dbReference>
<dbReference type="InterPro" id="IPR046348">
    <property type="entry name" value="SIS_dom_sf"/>
</dbReference>
<dbReference type="GO" id="GO:0046349">
    <property type="term" value="P:amino sugar biosynthetic process"/>
    <property type="evidence" value="ECO:0007669"/>
    <property type="project" value="UniProtKB-ARBA"/>
</dbReference>
<feature type="domain" description="SIS" evidence="7">
    <location>
        <begin position="345"/>
        <end position="484"/>
    </location>
</feature>
<dbReference type="PANTHER" id="PTHR10937">
    <property type="entry name" value="GLUCOSAMINE--FRUCTOSE-6-PHOSPHATE AMINOTRANSFERASE, ISOMERIZING"/>
    <property type="match status" value="1"/>
</dbReference>
<proteinExistence type="predicted"/>
<accession>A0A8C1Z689</accession>
<dbReference type="FunFam" id="3.40.50.10490:FF:000002">
    <property type="entry name" value="Glutamine--fructose-6-phosphate aminotransferase [isomerizing]"/>
    <property type="match status" value="1"/>
</dbReference>
<dbReference type="GO" id="GO:0004360">
    <property type="term" value="F:glutamine-fructose-6-phosphate transaminase (isomerizing) activity"/>
    <property type="evidence" value="ECO:0007669"/>
    <property type="project" value="UniProtKB-EC"/>
</dbReference>
<name>A0A8C1Z689_CYPCA</name>
<dbReference type="PROSITE" id="PS51464">
    <property type="entry name" value="SIS"/>
    <property type="match status" value="2"/>
</dbReference>
<comment type="catalytic activity">
    <reaction evidence="1">
        <text>D-fructose 6-phosphate + L-glutamine = D-glucosamine 6-phosphate + L-glutamate</text>
        <dbReference type="Rhea" id="RHEA:13237"/>
        <dbReference type="ChEBI" id="CHEBI:29985"/>
        <dbReference type="ChEBI" id="CHEBI:58359"/>
        <dbReference type="ChEBI" id="CHEBI:58725"/>
        <dbReference type="ChEBI" id="CHEBI:61527"/>
        <dbReference type="EC" id="2.6.1.16"/>
    </reaction>
</comment>
<dbReference type="InterPro" id="IPR035466">
    <property type="entry name" value="GlmS/AgaS_SIS"/>
</dbReference>
<keyword evidence="4" id="KW-0677">Repeat</keyword>
<dbReference type="Ensembl" id="ENSCCRT00015057570.1">
    <property type="protein sequence ID" value="ENSCCRP00015055715.1"/>
    <property type="gene ID" value="ENSCCRG00015020427.1"/>
</dbReference>
<dbReference type="Pfam" id="PF13522">
    <property type="entry name" value="GATase_6"/>
    <property type="match status" value="1"/>
</dbReference>
<sequence length="659" mass="74575">MIRIFAYLNYRVPRTRRDILQTLIKGLQRLEYRGYDSAGVAVDGSGKDNAVNISLYKKTGKVKALDEEIYKNNSIDFEAELDTHFGIAHTRWATHGEPSPVNSHPHRSDKNNEFVVIHNGIITNYKELKKYLVSKGYEFESDTDTEVIPKLIKYLYDNRENEYVSFSTLVERVIKQLEGAFALVFKSIHFPGVAVATRRGSPLLIGVRSQYELSTEQIPVQYNCGKSEKSGNCIILNHLTLFPALSNNPFAIIEHTNKVIYLEDDDVAVVMEGKLYVHRIKRKAGEDPVRVIQTLQMELQQIMKGNFKAFMQKEIFEQPESVVNTMRGRICFDSNTVILGGLSDHLKEIKRCRRLILIGCGTSYHAGVATRQILEELTELPVMVELASDFLDRITPVFRDDVCFFISQSGETADTLMALRYCKQRGALTVGVTNTVGSSICRETDCGVHINAGPEVGVASTKAYTSQFVSLIMFALMLSEDRLSMQPRRLEIINGLKKLPELIKEVLALDDQIKSIADELHHQRSLLVMGRGYNYSTCLEGALKIKEITYMHSEGIMAGELKHGPLALIDKHMPVIMIIMRDACYQKLIYATDDPEISKLAYKTIELPHTVDCLQGILSVIPLQLISFHLAVLRGYDVRLPFHYSFIKRFILIIIKKTA</sequence>
<organism evidence="8 9">
    <name type="scientific">Cyprinus carpio</name>
    <name type="common">Common carp</name>
    <dbReference type="NCBI Taxonomy" id="7962"/>
    <lineage>
        <taxon>Eukaryota</taxon>
        <taxon>Metazoa</taxon>
        <taxon>Chordata</taxon>
        <taxon>Craniata</taxon>
        <taxon>Vertebrata</taxon>
        <taxon>Euteleostomi</taxon>
        <taxon>Actinopterygii</taxon>
        <taxon>Neopterygii</taxon>
        <taxon>Teleostei</taxon>
        <taxon>Ostariophysi</taxon>
        <taxon>Cypriniformes</taxon>
        <taxon>Cyprinidae</taxon>
        <taxon>Cyprininae</taxon>
        <taxon>Cyprinus</taxon>
    </lineage>
</organism>
<keyword evidence="3" id="KW-0808">Transferase</keyword>
<dbReference type="AlphaFoldDB" id="A0A8C1Z689"/>
<dbReference type="GO" id="GO:0006002">
    <property type="term" value="P:fructose 6-phosphate metabolic process"/>
    <property type="evidence" value="ECO:0007669"/>
    <property type="project" value="TreeGrafter"/>
</dbReference>
<reference evidence="8" key="1">
    <citation type="submission" date="2025-08" db="UniProtKB">
        <authorList>
            <consortium name="Ensembl"/>
        </authorList>
    </citation>
    <scope>IDENTIFICATION</scope>
</reference>
<feature type="domain" description="SIS" evidence="7">
    <location>
        <begin position="516"/>
        <end position="641"/>
    </location>
</feature>
<evidence type="ECO:0000256" key="4">
    <source>
        <dbReference type="ARBA" id="ARBA00022737"/>
    </source>
</evidence>
<dbReference type="SUPFAM" id="SSF56235">
    <property type="entry name" value="N-terminal nucleophile aminohydrolases (Ntn hydrolases)"/>
    <property type="match status" value="1"/>
</dbReference>
<keyword evidence="5" id="KW-0315">Glutamine amidotransferase</keyword>
<dbReference type="Proteomes" id="UP000694700">
    <property type="component" value="Unplaced"/>
</dbReference>
<evidence type="ECO:0000313" key="8">
    <source>
        <dbReference type="Ensembl" id="ENSCCRP00015055715.1"/>
    </source>
</evidence>
<evidence type="ECO:0000259" key="6">
    <source>
        <dbReference type="PROSITE" id="PS51278"/>
    </source>
</evidence>
<dbReference type="GO" id="GO:0097367">
    <property type="term" value="F:carbohydrate derivative binding"/>
    <property type="evidence" value="ECO:0007669"/>
    <property type="project" value="InterPro"/>
</dbReference>
<dbReference type="InterPro" id="IPR047084">
    <property type="entry name" value="GFAT_N"/>
</dbReference>
<evidence type="ECO:0000256" key="3">
    <source>
        <dbReference type="ARBA" id="ARBA00022679"/>
    </source>
</evidence>